<dbReference type="AlphaFoldDB" id="A0A7W7SR01"/>
<reference evidence="2 3" key="1">
    <citation type="submission" date="2020-08" db="EMBL/GenBank/DDBJ databases">
        <title>Sequencing the genomes of 1000 actinobacteria strains.</title>
        <authorList>
            <person name="Klenk H.-P."/>
        </authorList>
    </citation>
    <scope>NUCLEOTIDE SEQUENCE [LARGE SCALE GENOMIC DNA]</scope>
    <source>
        <strain evidence="2 3">DSM 45886</strain>
    </source>
</reference>
<comment type="caution">
    <text evidence="2">The sequence shown here is derived from an EMBL/GenBank/DDBJ whole genome shotgun (WGS) entry which is preliminary data.</text>
</comment>
<evidence type="ECO:0000313" key="3">
    <source>
        <dbReference type="Proteomes" id="UP000578819"/>
    </source>
</evidence>
<dbReference type="EMBL" id="JACHJW010000001">
    <property type="protein sequence ID" value="MBB4958125.1"/>
    <property type="molecule type" value="Genomic_DNA"/>
</dbReference>
<evidence type="ECO:0000256" key="1">
    <source>
        <dbReference type="SAM" id="MobiDB-lite"/>
    </source>
</evidence>
<protein>
    <submittedName>
        <fullName evidence="2">Uncharacterized protein</fullName>
    </submittedName>
</protein>
<organism evidence="2 3">
    <name type="scientific">Micromonospora polyrhachis</name>
    <dbReference type="NCBI Taxonomy" id="1282883"/>
    <lineage>
        <taxon>Bacteria</taxon>
        <taxon>Bacillati</taxon>
        <taxon>Actinomycetota</taxon>
        <taxon>Actinomycetes</taxon>
        <taxon>Micromonosporales</taxon>
        <taxon>Micromonosporaceae</taxon>
        <taxon>Micromonospora</taxon>
    </lineage>
</organism>
<proteinExistence type="predicted"/>
<keyword evidence="3" id="KW-1185">Reference proteome</keyword>
<accession>A0A7W7SR01</accession>
<dbReference type="RefSeq" id="WP_184534272.1">
    <property type="nucleotide sequence ID" value="NZ_JACHJW010000001.1"/>
</dbReference>
<sequence>MLRILTPRRWATSATGRLRVLGARPDRQPARPSASPTATRTRTRTRTDLTWLAPQDPTSAPDKEYDDPLPVTDGTLLTKVSAKRYDLGYSIADSRTPYQ</sequence>
<feature type="compositionally biased region" description="Low complexity" evidence="1">
    <location>
        <begin position="30"/>
        <end position="40"/>
    </location>
</feature>
<dbReference type="Proteomes" id="UP000578819">
    <property type="component" value="Unassembled WGS sequence"/>
</dbReference>
<gene>
    <name evidence="2" type="ORF">FHR38_001858</name>
</gene>
<feature type="region of interest" description="Disordered" evidence="1">
    <location>
        <begin position="16"/>
        <end position="70"/>
    </location>
</feature>
<evidence type="ECO:0000313" key="2">
    <source>
        <dbReference type="EMBL" id="MBB4958125.1"/>
    </source>
</evidence>
<name>A0A7W7SR01_9ACTN</name>